<feature type="transmembrane region" description="Helical" evidence="1">
    <location>
        <begin position="84"/>
        <end position="107"/>
    </location>
</feature>
<dbReference type="OrthoDB" id="511035at2759"/>
<reference evidence="2 3" key="1">
    <citation type="journal article" date="2018" name="Plant J.">
        <title>Genome sequences of Chlorella sorokiniana UTEX 1602 and Micractinium conductrix SAG 241.80: implications to maltose excretion by a green alga.</title>
        <authorList>
            <person name="Arriola M.B."/>
            <person name="Velmurugan N."/>
            <person name="Zhang Y."/>
            <person name="Plunkett M.H."/>
            <person name="Hondzo H."/>
            <person name="Barney B.M."/>
        </authorList>
    </citation>
    <scope>NUCLEOTIDE SEQUENCE [LARGE SCALE GENOMIC DNA]</scope>
    <source>
        <strain evidence="3">UTEX 1602</strain>
    </source>
</reference>
<dbReference type="AlphaFoldDB" id="A0A2P6TF66"/>
<proteinExistence type="predicted"/>
<feature type="transmembrane region" description="Helical" evidence="1">
    <location>
        <begin position="285"/>
        <end position="307"/>
    </location>
</feature>
<comment type="caution">
    <text evidence="2">The sequence shown here is derived from an EMBL/GenBank/DDBJ whole genome shotgun (WGS) entry which is preliminary data.</text>
</comment>
<evidence type="ECO:0000313" key="3">
    <source>
        <dbReference type="Proteomes" id="UP000239899"/>
    </source>
</evidence>
<evidence type="ECO:0000256" key="1">
    <source>
        <dbReference type="SAM" id="Phobius"/>
    </source>
</evidence>
<sequence length="370" mass="40682">MTWLDPWWRRLRLLAAGACTLPASRFPELFPAFAEPQEGEWLRKFTADQAGLDAAVSLQTLLFPSLVARLLWDQARSSAAGGSLSVVDGLWLAGFLAWAPLLLWLSLRRPKAYLRWRTPLVLLSRLHRSFTFMRWAGLFSREAMGAGGEAGPVSRQAQLGLLLWRPTSLVSLLFTYLVPFRYTAPCALVMLGMALHGAAQQCAAYCRGSGVERAAVQLAPELVDLLRGWQRLPLAQLTGGWQRLPLGQLTGGAALAADGMCSVAESCVPPAPPTCSWDACRNSCIAVNAWVLTVLGTLLPVAVLWAVEERSRLRFQRQWLQLHRPSRPAPQAGGGADSGGTRGVSWLMLCLWLLFFAWAVWVVLDSLILR</sequence>
<keyword evidence="1" id="KW-1133">Transmembrane helix</keyword>
<evidence type="ECO:0000313" key="2">
    <source>
        <dbReference type="EMBL" id="PRW32615.1"/>
    </source>
</evidence>
<feature type="transmembrane region" description="Helical" evidence="1">
    <location>
        <begin position="346"/>
        <end position="364"/>
    </location>
</feature>
<keyword evidence="1" id="KW-0472">Membrane</keyword>
<dbReference type="EMBL" id="LHPG02000019">
    <property type="protein sequence ID" value="PRW32615.1"/>
    <property type="molecule type" value="Genomic_DNA"/>
</dbReference>
<protein>
    <submittedName>
        <fullName evidence="2">Uncharacterized protein</fullName>
    </submittedName>
</protein>
<keyword evidence="3" id="KW-1185">Reference proteome</keyword>
<gene>
    <name evidence="2" type="ORF">C2E21_8250</name>
</gene>
<keyword evidence="1" id="KW-0812">Transmembrane</keyword>
<name>A0A2P6TF66_CHLSO</name>
<dbReference type="Proteomes" id="UP000239899">
    <property type="component" value="Unassembled WGS sequence"/>
</dbReference>
<organism evidence="2 3">
    <name type="scientific">Chlorella sorokiniana</name>
    <name type="common">Freshwater green alga</name>
    <dbReference type="NCBI Taxonomy" id="3076"/>
    <lineage>
        <taxon>Eukaryota</taxon>
        <taxon>Viridiplantae</taxon>
        <taxon>Chlorophyta</taxon>
        <taxon>core chlorophytes</taxon>
        <taxon>Trebouxiophyceae</taxon>
        <taxon>Chlorellales</taxon>
        <taxon>Chlorellaceae</taxon>
        <taxon>Chlorella clade</taxon>
        <taxon>Chlorella</taxon>
    </lineage>
</organism>
<accession>A0A2P6TF66</accession>